<protein>
    <submittedName>
        <fullName evidence="2">Uncharacterized protein</fullName>
    </submittedName>
</protein>
<gene>
    <name evidence="3" type="ORF">UV8b_02215</name>
    <name evidence="2" type="ORF">UVI_02056960</name>
</gene>
<keyword evidence="4" id="KW-1185">Reference proteome</keyword>
<evidence type="ECO:0000313" key="3">
    <source>
        <dbReference type="EMBL" id="QUC17974.1"/>
    </source>
</evidence>
<dbReference type="Proteomes" id="UP000054053">
    <property type="component" value="Unassembled WGS sequence"/>
</dbReference>
<name>A0A063BL15_USTVR</name>
<proteinExistence type="predicted"/>
<sequence>MAETSPPDTDKQKSVRDLLQEEQTLRSFTEQVLDCRQLELEIAESENKRLLKKLDHLSKELSETRTELARARNQLECKDRPWQDAGHPVSRPQPHRKDVSDSEAKDAYKALCDKIYRWVQSRLCGTLEALASGQAKKPASQQAAKFLSLLREPGKRCLSVHGSDEYHVVAAIMYYLWLALFSKPFYCPLDDSGEDSTLLWIVGVESAMSKSRDIEHTRSWRSETLAALSCQKSFQSRREAYLYLLSKDLASYLGVVFPGLCATELQASLVKSVMQPAAQLAHRLHTSTNIFWLKWPLKTASSRLEVYDCVNLADGGRSMDLSGTLPESSSRRRAKYLFDIAPGLFIERVEGGKKMAIKSICRPRVLIHAGEGESQVQHRSTLMTWLYSASSAG</sequence>
<dbReference type="HOGENOM" id="CLU_059046_0_0_1"/>
<dbReference type="AlphaFoldDB" id="A0A063BL15"/>
<accession>A0A063BL15</accession>
<evidence type="ECO:0000256" key="1">
    <source>
        <dbReference type="SAM" id="MobiDB-lite"/>
    </source>
</evidence>
<reference evidence="3" key="3">
    <citation type="submission" date="2020-03" db="EMBL/GenBank/DDBJ databases">
        <title>A mixture of massive structural variations and highly conserved coding sequences in Ustilaginoidea virens genome.</title>
        <authorList>
            <person name="Zhang K."/>
            <person name="Zhao Z."/>
            <person name="Zhang Z."/>
            <person name="Li Y."/>
            <person name="Hsiang T."/>
            <person name="Sun W."/>
        </authorList>
    </citation>
    <scope>NUCLEOTIDE SEQUENCE</scope>
    <source>
        <strain evidence="3">UV-8b</strain>
    </source>
</reference>
<reference evidence="2" key="1">
    <citation type="journal article" date="2016" name="Genome Announc.">
        <title>Genome Sequence of Ustilaginoidea virens IPU010, a Rice Pathogenic Fungus Causing False Smut.</title>
        <authorList>
            <person name="Kumagai T."/>
            <person name="Ishii T."/>
            <person name="Terai G."/>
            <person name="Umemura M."/>
            <person name="Machida M."/>
            <person name="Asai K."/>
        </authorList>
    </citation>
    <scope>NUCLEOTIDE SEQUENCE [LARGE SCALE GENOMIC DNA]</scope>
    <source>
        <strain evidence="2">IPU010</strain>
    </source>
</reference>
<evidence type="ECO:0000313" key="2">
    <source>
        <dbReference type="EMBL" id="GAO15454.1"/>
    </source>
</evidence>
<dbReference type="RefSeq" id="XP_042995647.1">
    <property type="nucleotide sequence ID" value="XM_043139713.1"/>
</dbReference>
<reference evidence="5" key="2">
    <citation type="journal article" date="2016" name="Genome Announc.">
        <title>Genome sequence of Ustilaginoidea virens IPU010, a rice pathogenic fungus causing false smut.</title>
        <authorList>
            <person name="Kumagai T."/>
            <person name="Ishii T."/>
            <person name="Terai G."/>
            <person name="Umemura M."/>
            <person name="Machida M."/>
            <person name="Asai K."/>
        </authorList>
    </citation>
    <scope>NUCLEOTIDE SEQUENCE [LARGE SCALE GENOMIC DNA]</scope>
    <source>
        <strain evidence="5">IPU010</strain>
    </source>
</reference>
<dbReference type="OrthoDB" id="4755094at2759"/>
<evidence type="ECO:0000313" key="5">
    <source>
        <dbReference type="Proteomes" id="UP000054053"/>
    </source>
</evidence>
<dbReference type="GeneID" id="66062993"/>
<dbReference type="Proteomes" id="UP000027002">
    <property type="component" value="Chromosome 2"/>
</dbReference>
<organism evidence="2 5">
    <name type="scientific">Ustilaginoidea virens</name>
    <name type="common">Rice false smut fungus</name>
    <name type="synonym">Villosiclava virens</name>
    <dbReference type="NCBI Taxonomy" id="1159556"/>
    <lineage>
        <taxon>Eukaryota</taxon>
        <taxon>Fungi</taxon>
        <taxon>Dikarya</taxon>
        <taxon>Ascomycota</taxon>
        <taxon>Pezizomycotina</taxon>
        <taxon>Sordariomycetes</taxon>
        <taxon>Hypocreomycetidae</taxon>
        <taxon>Hypocreales</taxon>
        <taxon>Clavicipitaceae</taxon>
        <taxon>Ustilaginoidea</taxon>
    </lineage>
</organism>
<dbReference type="EMBL" id="BBTG02000050">
    <property type="protein sequence ID" value="GAO15454.1"/>
    <property type="molecule type" value="Genomic_DNA"/>
</dbReference>
<feature type="region of interest" description="Disordered" evidence="1">
    <location>
        <begin position="76"/>
        <end position="102"/>
    </location>
</feature>
<dbReference type="KEGG" id="uvi:66062993"/>
<evidence type="ECO:0000313" key="4">
    <source>
        <dbReference type="Proteomes" id="UP000027002"/>
    </source>
</evidence>
<dbReference type="EMBL" id="CP072754">
    <property type="protein sequence ID" value="QUC17974.1"/>
    <property type="molecule type" value="Genomic_DNA"/>
</dbReference>